<keyword evidence="1" id="KW-0732">Signal</keyword>
<reference evidence="3 4" key="1">
    <citation type="submission" date="2020-06" db="EMBL/GenBank/DDBJ databases">
        <title>The yeast mating-type switching endonuclease HO is a domesticated member of an unorthodox homing genetic element family.</title>
        <authorList>
            <person name="Coughlan A.Y."/>
            <person name="Lombardi L."/>
            <person name="Braun-Galleani S."/>
            <person name="Martos A.R."/>
            <person name="Galeote V."/>
            <person name="Bigey F."/>
            <person name="Dequin S."/>
            <person name="Byrne K.P."/>
            <person name="Wolfe K.H."/>
        </authorList>
    </citation>
    <scope>NUCLEOTIDE SEQUENCE [LARGE SCALE GENOMIC DNA]</scope>
    <source>
        <strain evidence="3 4">CBS2947</strain>
    </source>
</reference>
<dbReference type="OrthoDB" id="4061197at2759"/>
<evidence type="ECO:0000313" key="3">
    <source>
        <dbReference type="EMBL" id="QLQ80013.1"/>
    </source>
</evidence>
<feature type="signal peptide" evidence="1">
    <location>
        <begin position="1"/>
        <end position="23"/>
    </location>
</feature>
<dbReference type="InterPro" id="IPR046925">
    <property type="entry name" value="WD-like_fungi"/>
</dbReference>
<evidence type="ECO:0000313" key="4">
    <source>
        <dbReference type="Proteomes" id="UP000510647"/>
    </source>
</evidence>
<evidence type="ECO:0000256" key="1">
    <source>
        <dbReference type="SAM" id="SignalP"/>
    </source>
</evidence>
<feature type="chain" id="PRO_5028960829" description="WD-like domain-containing protein" evidence="1">
    <location>
        <begin position="24"/>
        <end position="154"/>
    </location>
</feature>
<organism evidence="3 4">
    <name type="scientific">Torulaspora globosa</name>
    <dbReference type="NCBI Taxonomy" id="48254"/>
    <lineage>
        <taxon>Eukaryota</taxon>
        <taxon>Fungi</taxon>
        <taxon>Dikarya</taxon>
        <taxon>Ascomycota</taxon>
        <taxon>Saccharomycotina</taxon>
        <taxon>Saccharomycetes</taxon>
        <taxon>Saccharomycetales</taxon>
        <taxon>Saccharomycetaceae</taxon>
        <taxon>Torulaspora</taxon>
    </lineage>
</organism>
<feature type="domain" description="WD-like" evidence="2">
    <location>
        <begin position="66"/>
        <end position="152"/>
    </location>
</feature>
<evidence type="ECO:0000259" key="2">
    <source>
        <dbReference type="Pfam" id="PF20493"/>
    </source>
</evidence>
<gene>
    <name evidence="3" type="ORF">HG537_0D00130</name>
</gene>
<name>A0A7H9HRV4_9SACH</name>
<dbReference type="EMBL" id="CP059270">
    <property type="protein sequence ID" value="QLQ80013.1"/>
    <property type="molecule type" value="Genomic_DNA"/>
</dbReference>
<protein>
    <recommendedName>
        <fullName evidence="2">WD-like domain-containing protein</fullName>
    </recommendedName>
</protein>
<sequence>MFSAGILSLFFLVVVELSLSVSGLEISYGDVLHNILTGNITNYKDSFGVIEYYSEQPFSATANISMASIDNAKVLNGTIQLYEWATFGQKWGDAVFLNLFMKYNGQAYNYLEFDDLKNDLIKLADGNSTLLSIWAQSSSDEDLSNLYYSLLQSE</sequence>
<proteinExistence type="predicted"/>
<accession>A0A7H9HRV4</accession>
<keyword evidence="4" id="KW-1185">Reference proteome</keyword>
<dbReference type="Pfam" id="PF20493">
    <property type="entry name" value="WD-like_fungi"/>
    <property type="match status" value="1"/>
</dbReference>
<dbReference type="Proteomes" id="UP000510647">
    <property type="component" value="Chromosome 4"/>
</dbReference>
<dbReference type="AlphaFoldDB" id="A0A7H9HRV4"/>